<dbReference type="Proteomes" id="UP000239002">
    <property type="component" value="Unassembled WGS sequence"/>
</dbReference>
<keyword evidence="3" id="KW-1185">Reference proteome</keyword>
<evidence type="ECO:0000313" key="3">
    <source>
        <dbReference type="Proteomes" id="UP000239002"/>
    </source>
</evidence>
<name>A0A2S6IJS5_9FLAO</name>
<dbReference type="EMBL" id="PTJE01000004">
    <property type="protein sequence ID" value="PPK94482.1"/>
    <property type="molecule type" value="Genomic_DNA"/>
</dbReference>
<reference evidence="2 3" key="1">
    <citation type="submission" date="2018-02" db="EMBL/GenBank/DDBJ databases">
        <title>Genomic Encyclopedia of Archaeal and Bacterial Type Strains, Phase II (KMG-II): from individual species to whole genera.</title>
        <authorList>
            <person name="Goeker M."/>
        </authorList>
    </citation>
    <scope>NUCLEOTIDE SEQUENCE [LARGE SCALE GENOMIC DNA]</scope>
    <source>
        <strain evidence="2 3">DSM 16809</strain>
    </source>
</reference>
<comment type="caution">
    <text evidence="2">The sequence shown here is derived from an EMBL/GenBank/DDBJ whole genome shotgun (WGS) entry which is preliminary data.</text>
</comment>
<proteinExistence type="predicted"/>
<sequence>MKYLSILFLLTLLVSCKEDKEITTSLPPANENTAATSTDQHADSNTVTSATKSNAIVASGSVTDFLKDIKSFARSEKGNSIENFQKLADDTAAEKIDISKENFGEALKKATDFKYIFITVENHTVVKIDDVSKCKPSGSWATCVPYAQGYIKKGDMIYQEDYANNIIGLPNDQKRTMYLFN</sequence>
<dbReference type="PROSITE" id="PS51257">
    <property type="entry name" value="PROKAR_LIPOPROTEIN"/>
    <property type="match status" value="1"/>
</dbReference>
<evidence type="ECO:0008006" key="4">
    <source>
        <dbReference type="Google" id="ProtNLM"/>
    </source>
</evidence>
<accession>A0A2S6IJS5</accession>
<evidence type="ECO:0000256" key="1">
    <source>
        <dbReference type="SAM" id="MobiDB-lite"/>
    </source>
</evidence>
<protein>
    <recommendedName>
        <fullName evidence="4">Lipoprotein</fullName>
    </recommendedName>
</protein>
<gene>
    <name evidence="2" type="ORF">LY01_02122</name>
</gene>
<dbReference type="RefSeq" id="WP_104515797.1">
    <property type="nucleotide sequence ID" value="NZ_MQVW01000004.1"/>
</dbReference>
<feature type="region of interest" description="Disordered" evidence="1">
    <location>
        <begin position="24"/>
        <end position="47"/>
    </location>
</feature>
<dbReference type="AlphaFoldDB" id="A0A2S6IJS5"/>
<dbReference type="OrthoDB" id="1448963at2"/>
<organism evidence="2 3">
    <name type="scientific">Nonlabens xylanidelens</name>
    <dbReference type="NCBI Taxonomy" id="191564"/>
    <lineage>
        <taxon>Bacteria</taxon>
        <taxon>Pseudomonadati</taxon>
        <taxon>Bacteroidota</taxon>
        <taxon>Flavobacteriia</taxon>
        <taxon>Flavobacteriales</taxon>
        <taxon>Flavobacteriaceae</taxon>
        <taxon>Nonlabens</taxon>
    </lineage>
</organism>
<evidence type="ECO:0000313" key="2">
    <source>
        <dbReference type="EMBL" id="PPK94482.1"/>
    </source>
</evidence>